<comment type="caution">
    <text evidence="1">The sequence shown here is derived from an EMBL/GenBank/DDBJ whole genome shotgun (WGS) entry which is preliminary data.</text>
</comment>
<dbReference type="STRING" id="1227496.C489_05843"/>
<evidence type="ECO:0000313" key="1">
    <source>
        <dbReference type="EMBL" id="ELY68864.1"/>
    </source>
</evidence>
<accession>L9Y454</accession>
<name>L9Y454_9EURY</name>
<sequence length="144" mass="16392">MPYCWDHEDCPRENCEGELQQQDQYNVMCLSCERVWTHVRSETTHSLQTANFETVAEKPVTMADGGTSPETDCDGKVEWHYAIDHAESFETRHEAAGEAAIINRNRDERRRDVTVWAYPECDCEESVVTFDHGDCCGRCGAVIA</sequence>
<organism evidence="1 2">
    <name type="scientific">Natrinema versiforme JCM 10478</name>
    <dbReference type="NCBI Taxonomy" id="1227496"/>
    <lineage>
        <taxon>Archaea</taxon>
        <taxon>Methanobacteriati</taxon>
        <taxon>Methanobacteriota</taxon>
        <taxon>Stenosarchaea group</taxon>
        <taxon>Halobacteria</taxon>
        <taxon>Halobacteriales</taxon>
        <taxon>Natrialbaceae</taxon>
        <taxon>Natrinema</taxon>
    </lineage>
</organism>
<keyword evidence="2" id="KW-1185">Reference proteome</keyword>
<dbReference type="RefSeq" id="WP_006430226.1">
    <property type="nucleotide sequence ID" value="NZ_AOID01000019.1"/>
</dbReference>
<reference evidence="1 2" key="1">
    <citation type="journal article" date="2014" name="PLoS Genet.">
        <title>Phylogenetically driven sequencing of extremely halophilic archaea reveals strategies for static and dynamic osmo-response.</title>
        <authorList>
            <person name="Becker E.A."/>
            <person name="Seitzer P.M."/>
            <person name="Tritt A."/>
            <person name="Larsen D."/>
            <person name="Krusor M."/>
            <person name="Yao A.I."/>
            <person name="Wu D."/>
            <person name="Madern D."/>
            <person name="Eisen J.A."/>
            <person name="Darling A.E."/>
            <person name="Facciotti M.T."/>
        </authorList>
    </citation>
    <scope>NUCLEOTIDE SEQUENCE [LARGE SCALE GENOMIC DNA]</scope>
    <source>
        <strain evidence="1 2">JCM 10478</strain>
    </source>
</reference>
<dbReference type="AlphaFoldDB" id="L9Y454"/>
<dbReference type="EMBL" id="AOID01000019">
    <property type="protein sequence ID" value="ELY68864.1"/>
    <property type="molecule type" value="Genomic_DNA"/>
</dbReference>
<proteinExistence type="predicted"/>
<evidence type="ECO:0000313" key="2">
    <source>
        <dbReference type="Proteomes" id="UP000011632"/>
    </source>
</evidence>
<dbReference type="Proteomes" id="UP000011632">
    <property type="component" value="Unassembled WGS sequence"/>
</dbReference>
<dbReference type="OrthoDB" id="351312at2157"/>
<protein>
    <submittedName>
        <fullName evidence="1">Uncharacterized protein</fullName>
    </submittedName>
</protein>
<dbReference type="PATRIC" id="fig|1227496.3.peg.1176"/>
<gene>
    <name evidence="1" type="ORF">C489_05843</name>
</gene>